<organism evidence="2">
    <name type="scientific">Oxyrrhis marina</name>
    <name type="common">Dinoflagellate</name>
    <dbReference type="NCBI Taxonomy" id="2969"/>
    <lineage>
        <taxon>Eukaryota</taxon>
        <taxon>Sar</taxon>
        <taxon>Alveolata</taxon>
        <taxon>Dinophyceae</taxon>
        <taxon>Oxyrrhinales</taxon>
        <taxon>Oxyrrhinaceae</taxon>
        <taxon>Oxyrrhis</taxon>
    </lineage>
</organism>
<feature type="region of interest" description="Disordered" evidence="1">
    <location>
        <begin position="115"/>
        <end position="135"/>
    </location>
</feature>
<name>A7WQN5_OXYMA</name>
<dbReference type="EMBL" id="EF134370">
    <property type="protein sequence ID" value="ABV22484.1"/>
    <property type="molecule type" value="mRNA"/>
</dbReference>
<evidence type="ECO:0000313" key="2">
    <source>
        <dbReference type="EMBL" id="ABV22484.1"/>
    </source>
</evidence>
<proteinExistence type="evidence at transcript level"/>
<sequence>MAGPPPSVMMGNQEVMLWRWSQLTCLSSDALRKRAANLRDQCPGLSEQVGAVPRHPDDVANWILNAQSRLIGCSPSEFGCPTDPAGAPAPMPVRADVDRCSEAASEVTSDYNFLQRQARDNATRNRGSSNLLSWD</sequence>
<protein>
    <submittedName>
        <fullName evidence="2">Uncharacterized protein</fullName>
    </submittedName>
</protein>
<dbReference type="AlphaFoldDB" id="A7WQN5"/>
<evidence type="ECO:0000256" key="1">
    <source>
        <dbReference type="SAM" id="MobiDB-lite"/>
    </source>
</evidence>
<accession>A7WQN5</accession>
<feature type="compositionally biased region" description="Polar residues" evidence="1">
    <location>
        <begin position="124"/>
        <end position="135"/>
    </location>
</feature>
<reference evidence="2" key="1">
    <citation type="journal article" date="2007" name="Proc. Natl. Acad. Sci. U.S.A.">
        <title>Spliced leader RNA trans-splicing in dinoflagellates.</title>
        <authorList>
            <person name="Zhang H."/>
            <person name="Hou Y."/>
            <person name="Miranda L."/>
            <person name="Campbell D.A."/>
            <person name="Sturm N.R."/>
            <person name="Gaasterland T."/>
            <person name="Lin S."/>
        </authorList>
    </citation>
    <scope>NUCLEOTIDE SEQUENCE</scope>
    <source>
        <strain evidence="2">Om-5p-45</strain>
    </source>
</reference>